<dbReference type="InterPro" id="IPR000836">
    <property type="entry name" value="PRTase_dom"/>
</dbReference>
<dbReference type="RefSeq" id="WP_106130890.1">
    <property type="nucleotide sequence ID" value="NZ_PVZG01000028.1"/>
</dbReference>
<comment type="caution">
    <text evidence="2">The sequence shown here is derived from an EMBL/GenBank/DDBJ whole genome shotgun (WGS) entry which is preliminary data.</text>
</comment>
<name>A0A2T0RF73_9ACTN</name>
<protein>
    <submittedName>
        <fullName evidence="2">Phosphoribosyl transferase-like protein</fullName>
    </submittedName>
</protein>
<organism evidence="2 3">
    <name type="scientific">Pseudosporangium ferrugineum</name>
    <dbReference type="NCBI Taxonomy" id="439699"/>
    <lineage>
        <taxon>Bacteria</taxon>
        <taxon>Bacillati</taxon>
        <taxon>Actinomycetota</taxon>
        <taxon>Actinomycetes</taxon>
        <taxon>Micromonosporales</taxon>
        <taxon>Micromonosporaceae</taxon>
        <taxon>Pseudosporangium</taxon>
    </lineage>
</organism>
<dbReference type="AlphaFoldDB" id="A0A2T0RF73"/>
<dbReference type="InterPro" id="IPR029057">
    <property type="entry name" value="PRTase-like"/>
</dbReference>
<accession>A0A2T0RF73</accession>
<evidence type="ECO:0000259" key="1">
    <source>
        <dbReference type="Pfam" id="PF00156"/>
    </source>
</evidence>
<dbReference type="Pfam" id="PF00156">
    <property type="entry name" value="Pribosyltran"/>
    <property type="match status" value="1"/>
</dbReference>
<proteinExistence type="predicted"/>
<evidence type="ECO:0000313" key="3">
    <source>
        <dbReference type="Proteomes" id="UP000239209"/>
    </source>
</evidence>
<dbReference type="Gene3D" id="3.40.50.2020">
    <property type="match status" value="1"/>
</dbReference>
<feature type="domain" description="Phosphoribosyltransferase" evidence="1">
    <location>
        <begin position="28"/>
        <end position="148"/>
    </location>
</feature>
<gene>
    <name evidence="2" type="ORF">CLV70_12836</name>
</gene>
<dbReference type="GO" id="GO:0016740">
    <property type="term" value="F:transferase activity"/>
    <property type="evidence" value="ECO:0007669"/>
    <property type="project" value="UniProtKB-KW"/>
</dbReference>
<keyword evidence="3" id="KW-1185">Reference proteome</keyword>
<sequence>MTLSSSGPLFSSRPEAGRRLATALSYLRGPDIVVLGLPRGGVPVAAEVARELGAPLDVVVVRRVIVPGCPDLVAGAVSEDDLTVVDIDRIKARMVSWQGLHRAQRIARTAVERSAAVLRSDRWPEPLVGRTALIVDDGMATGATARVACMSARAAERTRSSWLSRWRVPTPRRW</sequence>
<dbReference type="EMBL" id="PVZG01000028">
    <property type="protein sequence ID" value="PRY19823.1"/>
    <property type="molecule type" value="Genomic_DNA"/>
</dbReference>
<reference evidence="2 3" key="1">
    <citation type="submission" date="2018-03" db="EMBL/GenBank/DDBJ databases">
        <title>Genomic Encyclopedia of Archaeal and Bacterial Type Strains, Phase II (KMG-II): from individual species to whole genera.</title>
        <authorList>
            <person name="Goeker M."/>
        </authorList>
    </citation>
    <scope>NUCLEOTIDE SEQUENCE [LARGE SCALE GENOMIC DNA]</scope>
    <source>
        <strain evidence="2 3">DSM 45348</strain>
    </source>
</reference>
<dbReference type="SUPFAM" id="SSF53271">
    <property type="entry name" value="PRTase-like"/>
    <property type="match status" value="1"/>
</dbReference>
<dbReference type="CDD" id="cd06223">
    <property type="entry name" value="PRTases_typeI"/>
    <property type="match status" value="1"/>
</dbReference>
<dbReference type="Proteomes" id="UP000239209">
    <property type="component" value="Unassembled WGS sequence"/>
</dbReference>
<keyword evidence="2" id="KW-0808">Transferase</keyword>
<dbReference type="OrthoDB" id="9810066at2"/>
<evidence type="ECO:0000313" key="2">
    <source>
        <dbReference type="EMBL" id="PRY19823.1"/>
    </source>
</evidence>